<evidence type="ECO:0000256" key="1">
    <source>
        <dbReference type="ARBA" id="ARBA00010645"/>
    </source>
</evidence>
<dbReference type="AlphaFoldDB" id="A0A1H6TNK4"/>
<gene>
    <name evidence="3" type="ORF">SAMN04487997_1701</name>
</gene>
<dbReference type="SUPFAM" id="SSF54285">
    <property type="entry name" value="MoaD/ThiS"/>
    <property type="match status" value="1"/>
</dbReference>
<dbReference type="EMBL" id="FNYC01000003">
    <property type="protein sequence ID" value="SEI81669.1"/>
    <property type="molecule type" value="Genomic_DNA"/>
</dbReference>
<accession>A0A1H6TNK4</accession>
<dbReference type="Pfam" id="PF03658">
    <property type="entry name" value="Ub-RnfH"/>
    <property type="match status" value="1"/>
</dbReference>
<dbReference type="HAMAP" id="MF_00460">
    <property type="entry name" value="UPF0125_RnfH"/>
    <property type="match status" value="1"/>
</dbReference>
<evidence type="ECO:0000256" key="2">
    <source>
        <dbReference type="HAMAP-Rule" id="MF_00460"/>
    </source>
</evidence>
<dbReference type="PANTHER" id="PTHR37483:SF1">
    <property type="entry name" value="UPF0125 PROTEIN RATB"/>
    <property type="match status" value="1"/>
</dbReference>
<proteinExistence type="inferred from homology"/>
<dbReference type="NCBIfam" id="NF002490">
    <property type="entry name" value="PRK01777.1"/>
    <property type="match status" value="1"/>
</dbReference>
<dbReference type="Proteomes" id="UP000199420">
    <property type="component" value="Unassembled WGS sequence"/>
</dbReference>
<dbReference type="InterPro" id="IPR005346">
    <property type="entry name" value="RnfH"/>
</dbReference>
<comment type="similarity">
    <text evidence="1 2">Belongs to the UPF0125 (RnfH) family.</text>
</comment>
<evidence type="ECO:0000313" key="3">
    <source>
        <dbReference type="EMBL" id="SEI81669.1"/>
    </source>
</evidence>
<dbReference type="Gene3D" id="3.10.20.280">
    <property type="entry name" value="RnfH-like"/>
    <property type="match status" value="1"/>
</dbReference>
<evidence type="ECO:0000313" key="4">
    <source>
        <dbReference type="Proteomes" id="UP000199420"/>
    </source>
</evidence>
<reference evidence="3 4" key="1">
    <citation type="submission" date="2016-10" db="EMBL/GenBank/DDBJ databases">
        <authorList>
            <person name="de Groot N.N."/>
        </authorList>
    </citation>
    <scope>NUCLEOTIDE SEQUENCE [LARGE SCALE GENOMIC DNA]</scope>
    <source>
        <strain evidence="3 4">DSM 26515</strain>
    </source>
</reference>
<sequence>MAEITVEVVLALPGRVRRSQVKLSEGATVEQAVAAADLGGEATRVDPRRLGVFGRLANPGQVLHDGDRIEIYRPLALDPKEARRRRAR</sequence>
<organism evidence="3 4">
    <name type="scientific">Frateuria terrea</name>
    <dbReference type="NCBI Taxonomy" id="529704"/>
    <lineage>
        <taxon>Bacteria</taxon>
        <taxon>Pseudomonadati</taxon>
        <taxon>Pseudomonadota</taxon>
        <taxon>Gammaproteobacteria</taxon>
        <taxon>Lysobacterales</taxon>
        <taxon>Rhodanobacteraceae</taxon>
        <taxon>Frateuria</taxon>
    </lineage>
</organism>
<dbReference type="InterPro" id="IPR037021">
    <property type="entry name" value="RnfH_sf"/>
</dbReference>
<name>A0A1H6TNK4_9GAMM</name>
<dbReference type="PANTHER" id="PTHR37483">
    <property type="entry name" value="UPF0125 PROTEIN RATB"/>
    <property type="match status" value="1"/>
</dbReference>
<dbReference type="OrthoDB" id="9796575at2"/>
<dbReference type="InterPro" id="IPR016155">
    <property type="entry name" value="Mopterin_synth/thiamin_S_b"/>
</dbReference>
<protein>
    <recommendedName>
        <fullName evidence="2">UPF0125 protein SAMN04487997_1701</fullName>
    </recommendedName>
</protein>
<keyword evidence="4" id="KW-1185">Reference proteome</keyword>
<dbReference type="STRING" id="529704.SAMN02927913_2023"/>